<dbReference type="InterPro" id="IPR009057">
    <property type="entry name" value="Homeodomain-like_sf"/>
</dbReference>
<keyword evidence="3" id="KW-0238">DNA-binding</keyword>
<dbReference type="GO" id="GO:0000160">
    <property type="term" value="P:phosphorelay signal transduction system"/>
    <property type="evidence" value="ECO:0007669"/>
    <property type="project" value="InterPro"/>
</dbReference>
<proteinExistence type="predicted"/>
<accession>A0A9D2N3N6</accession>
<comment type="function">
    <text evidence="5">May play the central regulatory role in sporulation. It may be an element of the effector pathway responsible for the activation of sporulation genes in response to nutritional stress. Spo0A may act in concert with spo0H (a sigma factor) to control the expression of some genes that are critical to the sporulation process.</text>
</comment>
<evidence type="ECO:0000259" key="7">
    <source>
        <dbReference type="PROSITE" id="PS01124"/>
    </source>
</evidence>
<name>A0A9D2N3N6_9FIRM</name>
<keyword evidence="6" id="KW-0597">Phosphoprotein</keyword>
<dbReference type="SUPFAM" id="SSF52172">
    <property type="entry name" value="CheY-like"/>
    <property type="match status" value="1"/>
</dbReference>
<dbReference type="SMART" id="SM00448">
    <property type="entry name" value="REC"/>
    <property type="match status" value="1"/>
</dbReference>
<dbReference type="PROSITE" id="PS01124">
    <property type="entry name" value="HTH_ARAC_FAMILY_2"/>
    <property type="match status" value="1"/>
</dbReference>
<evidence type="ECO:0000313" key="10">
    <source>
        <dbReference type="Proteomes" id="UP000823910"/>
    </source>
</evidence>
<dbReference type="PANTHER" id="PTHR43280">
    <property type="entry name" value="ARAC-FAMILY TRANSCRIPTIONAL REGULATOR"/>
    <property type="match status" value="1"/>
</dbReference>
<dbReference type="Gene3D" id="1.10.10.60">
    <property type="entry name" value="Homeodomain-like"/>
    <property type="match status" value="2"/>
</dbReference>
<feature type="domain" description="Response regulatory" evidence="8">
    <location>
        <begin position="3"/>
        <end position="120"/>
    </location>
</feature>
<reference evidence="9" key="1">
    <citation type="journal article" date="2021" name="PeerJ">
        <title>Extensive microbial diversity within the chicken gut microbiome revealed by metagenomics and culture.</title>
        <authorList>
            <person name="Gilroy R."/>
            <person name="Ravi A."/>
            <person name="Getino M."/>
            <person name="Pursley I."/>
            <person name="Horton D.L."/>
            <person name="Alikhan N.F."/>
            <person name="Baker D."/>
            <person name="Gharbi K."/>
            <person name="Hall N."/>
            <person name="Watson M."/>
            <person name="Adriaenssens E.M."/>
            <person name="Foster-Nyarko E."/>
            <person name="Jarju S."/>
            <person name="Secka A."/>
            <person name="Antonio M."/>
            <person name="Oren A."/>
            <person name="Chaudhuri R.R."/>
            <person name="La Ragione R."/>
            <person name="Hildebrand F."/>
            <person name="Pallen M.J."/>
        </authorList>
    </citation>
    <scope>NUCLEOTIDE SEQUENCE</scope>
    <source>
        <strain evidence="9">CHK180-15479</strain>
    </source>
</reference>
<gene>
    <name evidence="9" type="ORF">H9704_14535</name>
</gene>
<evidence type="ECO:0000256" key="4">
    <source>
        <dbReference type="ARBA" id="ARBA00023163"/>
    </source>
</evidence>
<dbReference type="InterPro" id="IPR018062">
    <property type="entry name" value="HTH_AraC-typ_CS"/>
</dbReference>
<dbReference type="PROSITE" id="PS50110">
    <property type="entry name" value="RESPONSE_REGULATORY"/>
    <property type="match status" value="1"/>
</dbReference>
<dbReference type="Gene3D" id="3.40.50.2300">
    <property type="match status" value="1"/>
</dbReference>
<comment type="caution">
    <text evidence="9">The sequence shown here is derived from an EMBL/GenBank/DDBJ whole genome shotgun (WGS) entry which is preliminary data.</text>
</comment>
<evidence type="ECO:0000256" key="5">
    <source>
        <dbReference type="ARBA" id="ARBA00024867"/>
    </source>
</evidence>
<organism evidence="9 10">
    <name type="scientific">Candidatus Enterocloster excrementipullorum</name>
    <dbReference type="NCBI Taxonomy" id="2838559"/>
    <lineage>
        <taxon>Bacteria</taxon>
        <taxon>Bacillati</taxon>
        <taxon>Bacillota</taxon>
        <taxon>Clostridia</taxon>
        <taxon>Lachnospirales</taxon>
        <taxon>Lachnospiraceae</taxon>
        <taxon>Enterocloster</taxon>
    </lineage>
</organism>
<dbReference type="Pfam" id="PF00072">
    <property type="entry name" value="Response_reg"/>
    <property type="match status" value="1"/>
</dbReference>
<dbReference type="GO" id="GO:0003700">
    <property type="term" value="F:DNA-binding transcription factor activity"/>
    <property type="evidence" value="ECO:0007669"/>
    <property type="project" value="InterPro"/>
</dbReference>
<dbReference type="InterPro" id="IPR011006">
    <property type="entry name" value="CheY-like_superfamily"/>
</dbReference>
<evidence type="ECO:0000256" key="2">
    <source>
        <dbReference type="ARBA" id="ARBA00023015"/>
    </source>
</evidence>
<dbReference type="SUPFAM" id="SSF46689">
    <property type="entry name" value="Homeodomain-like"/>
    <property type="match status" value="2"/>
</dbReference>
<keyword evidence="2" id="KW-0805">Transcription regulation</keyword>
<protein>
    <recommendedName>
        <fullName evidence="1">Stage 0 sporulation protein A homolog</fullName>
    </recommendedName>
</protein>
<evidence type="ECO:0000259" key="8">
    <source>
        <dbReference type="PROSITE" id="PS50110"/>
    </source>
</evidence>
<keyword evidence="4" id="KW-0804">Transcription</keyword>
<dbReference type="GO" id="GO:0043565">
    <property type="term" value="F:sequence-specific DNA binding"/>
    <property type="evidence" value="ECO:0007669"/>
    <property type="project" value="InterPro"/>
</dbReference>
<feature type="domain" description="HTH araC/xylS-type" evidence="7">
    <location>
        <begin position="432"/>
        <end position="530"/>
    </location>
</feature>
<sequence length="531" mass="59844">MYRIILVDDEPLILAGIASLISWEDHDCTIVGKATNGPSAYEMIMSQKPDIVITDIRMPIMDGLALMEKCQAAGFRCPFIVLTNLEEFSLARKALSLGACEYLVKLNLTPEELIKSLDRAKESCLMWERTKISREMPASLPELLGQYINRRVALGKQDAPLPEGLRPLIPQLYLLVFTVRHASIPFLPDKQTVDIKQLTPHIIDILGGLSSRFFHASAILPPPVFSHPNGFLMAAAIRPGETGQIVSTFCSKALNALKTYFELTAAFGISSPAGDESRLETCFKEAQTALEAYYYDSADPVVFYTGQTFHQSQARDFNINFLKKDLSASIQQNDSEKLGEIFRQIIDLFTQCRPGRAAAASACINIYSYLSSFFEQATDESQDIFPYTINIAGYITQFTSLADILAWLGSLRGQLCQLLDDRKNHVSDTLAQKAQQYVQEHYQEKLSLTEIAEYLNISTGYLSIVFKRFTGTTLSDYIAWVKIEHAKELIDSHQYLMYEISDMLGFENPYYFSRVFKKVTGISPRNYEKRT</sequence>
<dbReference type="InterPro" id="IPR018060">
    <property type="entry name" value="HTH_AraC"/>
</dbReference>
<dbReference type="AlphaFoldDB" id="A0A9D2N3N6"/>
<reference evidence="9" key="2">
    <citation type="submission" date="2021-04" db="EMBL/GenBank/DDBJ databases">
        <authorList>
            <person name="Gilroy R."/>
        </authorList>
    </citation>
    <scope>NUCLEOTIDE SEQUENCE</scope>
    <source>
        <strain evidence="9">CHK180-15479</strain>
    </source>
</reference>
<dbReference type="PROSITE" id="PS00041">
    <property type="entry name" value="HTH_ARAC_FAMILY_1"/>
    <property type="match status" value="1"/>
</dbReference>
<evidence type="ECO:0000256" key="1">
    <source>
        <dbReference type="ARBA" id="ARBA00018672"/>
    </source>
</evidence>
<feature type="modified residue" description="4-aspartylphosphate" evidence="6">
    <location>
        <position position="55"/>
    </location>
</feature>
<evidence type="ECO:0000313" key="9">
    <source>
        <dbReference type="EMBL" id="HJC07337.1"/>
    </source>
</evidence>
<dbReference type="PANTHER" id="PTHR43280:SF2">
    <property type="entry name" value="HTH-TYPE TRANSCRIPTIONAL REGULATOR EXSA"/>
    <property type="match status" value="1"/>
</dbReference>
<evidence type="ECO:0000256" key="3">
    <source>
        <dbReference type="ARBA" id="ARBA00023125"/>
    </source>
</evidence>
<evidence type="ECO:0000256" key="6">
    <source>
        <dbReference type="PROSITE-ProRule" id="PRU00169"/>
    </source>
</evidence>
<dbReference type="SMART" id="SM00342">
    <property type="entry name" value="HTH_ARAC"/>
    <property type="match status" value="1"/>
</dbReference>
<dbReference type="Proteomes" id="UP000823910">
    <property type="component" value="Unassembled WGS sequence"/>
</dbReference>
<dbReference type="EMBL" id="DWWT01000080">
    <property type="protein sequence ID" value="HJC07337.1"/>
    <property type="molecule type" value="Genomic_DNA"/>
</dbReference>
<dbReference type="CDD" id="cd17536">
    <property type="entry name" value="REC_YesN-like"/>
    <property type="match status" value="1"/>
</dbReference>
<dbReference type="Pfam" id="PF12833">
    <property type="entry name" value="HTH_18"/>
    <property type="match status" value="1"/>
</dbReference>
<dbReference type="InterPro" id="IPR001789">
    <property type="entry name" value="Sig_transdc_resp-reg_receiver"/>
</dbReference>